<dbReference type="PROSITE" id="PS01169">
    <property type="entry name" value="RIBOSOMAL_L21"/>
    <property type="match status" value="1"/>
</dbReference>
<name>A0ABY4SUM7_9ENTR</name>
<dbReference type="PANTHER" id="PTHR21349:SF0">
    <property type="entry name" value="LARGE RIBOSOMAL SUBUNIT PROTEIN BL21M"/>
    <property type="match status" value="1"/>
</dbReference>
<evidence type="ECO:0000256" key="1">
    <source>
        <dbReference type="ARBA" id="ARBA00008563"/>
    </source>
</evidence>
<dbReference type="Pfam" id="PF00829">
    <property type="entry name" value="Ribosomal_L21p"/>
    <property type="match status" value="1"/>
</dbReference>
<keyword evidence="2 6" id="KW-0699">rRNA-binding</keyword>
<evidence type="ECO:0000313" key="8">
    <source>
        <dbReference type="EMBL" id="URJ25178.1"/>
    </source>
</evidence>
<dbReference type="SUPFAM" id="SSF141091">
    <property type="entry name" value="L21p-like"/>
    <property type="match status" value="1"/>
</dbReference>
<dbReference type="InterPro" id="IPR001787">
    <property type="entry name" value="Ribosomal_bL21"/>
</dbReference>
<dbReference type="RefSeq" id="WP_250223309.1">
    <property type="nucleotide sequence ID" value="NZ_CP097762.1"/>
</dbReference>
<comment type="subunit">
    <text evidence="6">Part of the 50S ribosomal subunit. Contacts protein L20.</text>
</comment>
<dbReference type="InterPro" id="IPR028909">
    <property type="entry name" value="bL21-like"/>
</dbReference>
<keyword evidence="5 6" id="KW-0687">Ribonucleoprotein</keyword>
<evidence type="ECO:0000313" key="9">
    <source>
        <dbReference type="Proteomes" id="UP001056834"/>
    </source>
</evidence>
<dbReference type="InterPro" id="IPR036164">
    <property type="entry name" value="bL21-like_sf"/>
</dbReference>
<comment type="function">
    <text evidence="6 7">This protein binds to 23S rRNA in the presence of protein L20.</text>
</comment>
<dbReference type="GO" id="GO:0005840">
    <property type="term" value="C:ribosome"/>
    <property type="evidence" value="ECO:0007669"/>
    <property type="project" value="UniProtKB-KW"/>
</dbReference>
<comment type="similarity">
    <text evidence="1 6 7">Belongs to the bacterial ribosomal protein bL21 family.</text>
</comment>
<keyword evidence="3 6" id="KW-0694">RNA-binding</keyword>
<evidence type="ECO:0000256" key="7">
    <source>
        <dbReference type="RuleBase" id="RU000562"/>
    </source>
</evidence>
<organism evidence="8 9">
    <name type="scientific">Candidatus Blochmannia ocreatus</name>
    <name type="common">nom. nud.</name>
    <dbReference type="NCBI Taxonomy" id="251538"/>
    <lineage>
        <taxon>Bacteria</taxon>
        <taxon>Pseudomonadati</taxon>
        <taxon>Pseudomonadota</taxon>
        <taxon>Gammaproteobacteria</taxon>
        <taxon>Enterobacterales</taxon>
        <taxon>Enterobacteriaceae</taxon>
        <taxon>ant endosymbionts</taxon>
        <taxon>Candidatus Blochmanniella</taxon>
    </lineage>
</organism>
<keyword evidence="4 6" id="KW-0689">Ribosomal protein</keyword>
<dbReference type="InterPro" id="IPR018258">
    <property type="entry name" value="Ribosomal_bL21_CS"/>
</dbReference>
<evidence type="ECO:0000256" key="3">
    <source>
        <dbReference type="ARBA" id="ARBA00022884"/>
    </source>
</evidence>
<dbReference type="NCBIfam" id="TIGR00061">
    <property type="entry name" value="L21"/>
    <property type="match status" value="1"/>
</dbReference>
<gene>
    <name evidence="6 8" type="primary">rplU</name>
    <name evidence="8" type="ORF">M9405_00360</name>
</gene>
<proteinExistence type="inferred from homology"/>
<dbReference type="HAMAP" id="MF_01363">
    <property type="entry name" value="Ribosomal_bL21"/>
    <property type="match status" value="1"/>
</dbReference>
<dbReference type="Proteomes" id="UP001056834">
    <property type="component" value="Chromosome"/>
</dbReference>
<evidence type="ECO:0000256" key="2">
    <source>
        <dbReference type="ARBA" id="ARBA00022730"/>
    </source>
</evidence>
<dbReference type="PANTHER" id="PTHR21349">
    <property type="entry name" value="50S RIBOSOMAL PROTEIN L21"/>
    <property type="match status" value="1"/>
</dbReference>
<evidence type="ECO:0000256" key="4">
    <source>
        <dbReference type="ARBA" id="ARBA00022980"/>
    </source>
</evidence>
<accession>A0ABY4SUM7</accession>
<reference evidence="8" key="1">
    <citation type="submission" date="2022-05" db="EMBL/GenBank/DDBJ databases">
        <title>Impact of host demography and evolutionary history on endosymbiont molecular evolution: a test in carpenter ants (Genus Camponotus) and their Blochmannia endosymbionts.</title>
        <authorList>
            <person name="Manthey J.D."/>
            <person name="Giron J.C."/>
            <person name="Hruska J.P."/>
        </authorList>
    </citation>
    <scope>NUCLEOTIDE SEQUENCE</scope>
    <source>
        <strain evidence="8">C-006</strain>
    </source>
</reference>
<protein>
    <recommendedName>
        <fullName evidence="6">Large ribosomal subunit protein bL21</fullName>
    </recommendedName>
</protein>
<evidence type="ECO:0000256" key="6">
    <source>
        <dbReference type="HAMAP-Rule" id="MF_01363"/>
    </source>
</evidence>
<dbReference type="EMBL" id="CP097762">
    <property type="protein sequence ID" value="URJ25178.1"/>
    <property type="molecule type" value="Genomic_DNA"/>
</dbReference>
<evidence type="ECO:0000256" key="5">
    <source>
        <dbReference type="ARBA" id="ARBA00023274"/>
    </source>
</evidence>
<sequence length="106" mass="12223">MYAVFQTGSKQYRVSVGEVINIELLNNSNIGDQIEFDRVLLIKGDNFIHIGNPLVKTGQITAKIIEVGLYKKISIVKFRRRKHSRKCLGHRQRFTKIKILSINNKI</sequence>
<keyword evidence="9" id="KW-1185">Reference proteome</keyword>